<dbReference type="PANTHER" id="PTHR30075">
    <property type="entry name" value="GLYCYL-TRNA SYNTHETASE"/>
    <property type="match status" value="1"/>
</dbReference>
<dbReference type="NCBIfam" id="TIGR00211">
    <property type="entry name" value="glyS"/>
    <property type="match status" value="1"/>
</dbReference>
<keyword evidence="4 11" id="KW-0963">Cytoplasm</keyword>
<evidence type="ECO:0000313" key="13">
    <source>
        <dbReference type="EMBL" id="EAS84700.1"/>
    </source>
</evidence>
<dbReference type="HOGENOM" id="CLU_007220_2_1_5"/>
<dbReference type="GO" id="GO:0006426">
    <property type="term" value="P:glycyl-tRNA aminoacylation"/>
    <property type="evidence" value="ECO:0007669"/>
    <property type="project" value="UniProtKB-UniRule"/>
</dbReference>
<dbReference type="EC" id="6.1.1.14" evidence="11"/>
<dbReference type="GO" id="GO:0005524">
    <property type="term" value="F:ATP binding"/>
    <property type="evidence" value="ECO:0007669"/>
    <property type="project" value="UniProtKB-UniRule"/>
</dbReference>
<evidence type="ECO:0000256" key="8">
    <source>
        <dbReference type="ARBA" id="ARBA00022917"/>
    </source>
</evidence>
<protein>
    <recommendedName>
        <fullName evidence="11">Glycine--tRNA ligase beta subunit</fullName>
        <ecNumber evidence="11">6.1.1.14</ecNumber>
    </recommendedName>
    <alternativeName>
        <fullName evidence="11">Glycyl-tRNA synthetase beta subunit</fullName>
        <shortName evidence="11">GlyRS</shortName>
    </alternativeName>
</protein>
<evidence type="ECO:0000256" key="7">
    <source>
        <dbReference type="ARBA" id="ARBA00022840"/>
    </source>
</evidence>
<dbReference type="SUPFAM" id="SSF109604">
    <property type="entry name" value="HD-domain/PDEase-like"/>
    <property type="match status" value="1"/>
</dbReference>
<evidence type="ECO:0000256" key="10">
    <source>
        <dbReference type="ARBA" id="ARBA00047937"/>
    </source>
</evidence>
<feature type="domain" description="DALR anticodon binding" evidence="12">
    <location>
        <begin position="574"/>
        <end position="681"/>
    </location>
</feature>
<dbReference type="Proteomes" id="UP000005306">
    <property type="component" value="Unassembled WGS sequence"/>
</dbReference>
<comment type="subunit">
    <text evidence="3 11">Tetramer of two alpha and two beta subunits.</text>
</comment>
<proteinExistence type="inferred from homology"/>
<dbReference type="AlphaFoldDB" id="Q1V228"/>
<organism evidence="13 14">
    <name type="scientific">Pelagibacter ubique (strain HTCC1002)</name>
    <dbReference type="NCBI Taxonomy" id="314261"/>
    <lineage>
        <taxon>Bacteria</taxon>
        <taxon>Pseudomonadati</taxon>
        <taxon>Pseudomonadota</taxon>
        <taxon>Alphaproteobacteria</taxon>
        <taxon>Candidatus Pelagibacterales</taxon>
        <taxon>Candidatus Pelagibacteraceae</taxon>
        <taxon>Candidatus Pelagibacter</taxon>
    </lineage>
</organism>
<dbReference type="InterPro" id="IPR008909">
    <property type="entry name" value="DALR_anticod-bd"/>
</dbReference>
<dbReference type="GeneID" id="66295123"/>
<comment type="caution">
    <text evidence="13">The sequence shown here is derived from an EMBL/GenBank/DDBJ whole genome shotgun (WGS) entry which is preliminary data.</text>
</comment>
<evidence type="ECO:0000259" key="12">
    <source>
        <dbReference type="Pfam" id="PF05746"/>
    </source>
</evidence>
<dbReference type="GO" id="GO:0006420">
    <property type="term" value="P:arginyl-tRNA aminoacylation"/>
    <property type="evidence" value="ECO:0007669"/>
    <property type="project" value="InterPro"/>
</dbReference>
<name>Q1V228_PELU1</name>
<sequence>MSDFFIELFSEEIPAGLQSNSRNVLLENFQNLFEEKKILFKKSSSFSTPNRLIILFEGLSKEIIQKAEEIKGPNVKAPEKAIEGFLRSNQIEKKDLLKKTLEKGEFYFFKKASSKINTIDLLQEYTPIILDKLQWKKSMTWGNYNLSWARPLKSILAVFDDKSLNFKFHHLIASNSTFIDKEFEDKKKIFKNFKSYKDFFSQSGIIIDHVLRKEFIVKEIEKISRKNNFIVEPNNKLLDEVTDIVEQPNILVCKFDQKFLNIPKEILIITMQYHQKYFPTFDKKGKITNEFLVVANNNDEKGYIKMGNERVVEARLSDAQFFWEKNKSQNLVKQVSKLKNMNYFKGLGSYFDKIQRMRKLGGIISDELLISKDQVELSASICKVDLVSDIVGEFPELQGIMGGHFAEVQGFDKEIALAISEHYQPVGLDSKTPKKPFSIALALTDKIDTLVGFFGINQKPTSSKDPYALRRSALGVIKLLIDNNKEFKIKDLISYSTSLHKDQGFIFSNDSSQKELSDFLMDRLKYYMKEKKIRSEIIEASIKAHGLDHMNKIYKKASTLNGLISKVIGEDIITSYKRAYSILESELKNTDLELSNTTDPGIFKNDYEKNLFKKINEIRKYFTNIGKDENYRETLEILAGAKKATSEFFDNVKVNDDDKNIKKNRLELLQMLCRTFDNYINFSNIDIKQ</sequence>
<evidence type="ECO:0000256" key="2">
    <source>
        <dbReference type="ARBA" id="ARBA00008226"/>
    </source>
</evidence>
<evidence type="ECO:0000256" key="11">
    <source>
        <dbReference type="HAMAP-Rule" id="MF_00255"/>
    </source>
</evidence>
<keyword evidence="5 11" id="KW-0436">Ligase</keyword>
<evidence type="ECO:0000256" key="6">
    <source>
        <dbReference type="ARBA" id="ARBA00022741"/>
    </source>
</evidence>
<dbReference type="InterPro" id="IPR015944">
    <property type="entry name" value="Gly-tRNA-synth_bsu"/>
</dbReference>
<dbReference type="PROSITE" id="PS50861">
    <property type="entry name" value="AA_TRNA_LIGASE_II_GLYAB"/>
    <property type="match status" value="1"/>
</dbReference>
<keyword evidence="7 11" id="KW-0067">ATP-binding</keyword>
<dbReference type="GO" id="GO:0005829">
    <property type="term" value="C:cytosol"/>
    <property type="evidence" value="ECO:0007669"/>
    <property type="project" value="TreeGrafter"/>
</dbReference>
<dbReference type="Pfam" id="PF02092">
    <property type="entry name" value="tRNA_synt_2f"/>
    <property type="match status" value="1"/>
</dbReference>
<dbReference type="PANTHER" id="PTHR30075:SF2">
    <property type="entry name" value="GLYCINE--TRNA LIGASE, CHLOROPLASTIC_MITOCHONDRIAL 2"/>
    <property type="match status" value="1"/>
</dbReference>
<evidence type="ECO:0000256" key="1">
    <source>
        <dbReference type="ARBA" id="ARBA00004496"/>
    </source>
</evidence>
<dbReference type="EMBL" id="AAPV01000001">
    <property type="protein sequence ID" value="EAS84700.1"/>
    <property type="molecule type" value="Genomic_DNA"/>
</dbReference>
<evidence type="ECO:0000313" key="14">
    <source>
        <dbReference type="Proteomes" id="UP000005306"/>
    </source>
</evidence>
<evidence type="ECO:0000256" key="3">
    <source>
        <dbReference type="ARBA" id="ARBA00011209"/>
    </source>
</evidence>
<dbReference type="GO" id="GO:0004814">
    <property type="term" value="F:arginine-tRNA ligase activity"/>
    <property type="evidence" value="ECO:0007669"/>
    <property type="project" value="InterPro"/>
</dbReference>
<reference evidence="13 14" key="1">
    <citation type="submission" date="2006-04" db="EMBL/GenBank/DDBJ databases">
        <authorList>
            <person name="Giovannoni S.J."/>
            <person name="Cho J.-C."/>
            <person name="Ferriera S."/>
            <person name="Johnson J."/>
            <person name="Kravitz S."/>
            <person name="Halpern A."/>
            <person name="Remington K."/>
            <person name="Beeson K."/>
            <person name="Tran B."/>
            <person name="Rogers Y.-H."/>
            <person name="Friedman R."/>
            <person name="Venter J.C."/>
        </authorList>
    </citation>
    <scope>NUCLEOTIDE SEQUENCE [LARGE SCALE GENOMIC DNA]</scope>
    <source>
        <strain evidence="13 14">HTCC1002</strain>
    </source>
</reference>
<dbReference type="Pfam" id="PF05746">
    <property type="entry name" value="DALR_1"/>
    <property type="match status" value="1"/>
</dbReference>
<evidence type="ECO:0000256" key="5">
    <source>
        <dbReference type="ARBA" id="ARBA00022598"/>
    </source>
</evidence>
<keyword evidence="8 11" id="KW-0648">Protein biosynthesis</keyword>
<evidence type="ECO:0000256" key="4">
    <source>
        <dbReference type="ARBA" id="ARBA00022490"/>
    </source>
</evidence>
<dbReference type="HAMAP" id="MF_00255">
    <property type="entry name" value="Gly_tRNA_synth_beta"/>
    <property type="match status" value="1"/>
</dbReference>
<gene>
    <name evidence="11 13" type="primary">glyS</name>
    <name evidence="13" type="ORF">PU1002_03246</name>
</gene>
<keyword evidence="6 11" id="KW-0547">Nucleotide-binding</keyword>
<dbReference type="RefSeq" id="WP_006997287.1">
    <property type="nucleotide sequence ID" value="NZ_CH724130.1"/>
</dbReference>
<dbReference type="PRINTS" id="PR01045">
    <property type="entry name" value="TRNASYNTHGB"/>
</dbReference>
<dbReference type="InterPro" id="IPR006194">
    <property type="entry name" value="Gly-tRNA-synth_heterodimer"/>
</dbReference>
<keyword evidence="9 11" id="KW-0030">Aminoacyl-tRNA synthetase</keyword>
<accession>Q1V228</accession>
<comment type="subcellular location">
    <subcellularLocation>
        <location evidence="1 11">Cytoplasm</location>
    </subcellularLocation>
</comment>
<comment type="similarity">
    <text evidence="2 11">Belongs to the class-II aminoacyl-tRNA synthetase family.</text>
</comment>
<comment type="catalytic activity">
    <reaction evidence="10 11">
        <text>tRNA(Gly) + glycine + ATP = glycyl-tRNA(Gly) + AMP + diphosphate</text>
        <dbReference type="Rhea" id="RHEA:16013"/>
        <dbReference type="Rhea" id="RHEA-COMP:9664"/>
        <dbReference type="Rhea" id="RHEA-COMP:9683"/>
        <dbReference type="ChEBI" id="CHEBI:30616"/>
        <dbReference type="ChEBI" id="CHEBI:33019"/>
        <dbReference type="ChEBI" id="CHEBI:57305"/>
        <dbReference type="ChEBI" id="CHEBI:78442"/>
        <dbReference type="ChEBI" id="CHEBI:78522"/>
        <dbReference type="ChEBI" id="CHEBI:456215"/>
        <dbReference type="EC" id="6.1.1.14"/>
    </reaction>
</comment>
<dbReference type="GO" id="GO:0004820">
    <property type="term" value="F:glycine-tRNA ligase activity"/>
    <property type="evidence" value="ECO:0007669"/>
    <property type="project" value="UniProtKB-UniRule"/>
</dbReference>
<evidence type="ECO:0000256" key="9">
    <source>
        <dbReference type="ARBA" id="ARBA00023146"/>
    </source>
</evidence>